<proteinExistence type="predicted"/>
<dbReference type="PROSITE" id="PS51450">
    <property type="entry name" value="LRR"/>
    <property type="match status" value="1"/>
</dbReference>
<dbReference type="SUPFAM" id="SSF52058">
    <property type="entry name" value="L domain-like"/>
    <property type="match status" value="1"/>
</dbReference>
<evidence type="ECO:0000313" key="2">
    <source>
        <dbReference type="Proteomes" id="UP001642409"/>
    </source>
</evidence>
<dbReference type="Gene3D" id="3.80.10.10">
    <property type="entry name" value="Ribonuclease Inhibitor"/>
    <property type="match status" value="1"/>
</dbReference>
<name>A0ABP1HDM3_9EUKA</name>
<keyword evidence="2" id="KW-1185">Reference proteome</keyword>
<reference evidence="1 2" key="1">
    <citation type="submission" date="2024-07" db="EMBL/GenBank/DDBJ databases">
        <authorList>
            <person name="Akdeniz Z."/>
        </authorList>
    </citation>
    <scope>NUCLEOTIDE SEQUENCE [LARGE SCALE GENOMIC DNA]</scope>
</reference>
<dbReference type="InterPro" id="IPR032675">
    <property type="entry name" value="LRR_dom_sf"/>
</dbReference>
<protein>
    <submittedName>
        <fullName evidence="1">Uncharacterized protein</fullName>
    </submittedName>
</protein>
<comment type="caution">
    <text evidence="1">The sequence shown here is derived from an EMBL/GenBank/DDBJ whole genome shotgun (WGS) entry which is preliminary data.</text>
</comment>
<gene>
    <name evidence="1" type="ORF">HINF_LOCUS12328</name>
</gene>
<dbReference type="EMBL" id="CAXDID020000028">
    <property type="protein sequence ID" value="CAL5991923.1"/>
    <property type="molecule type" value="Genomic_DNA"/>
</dbReference>
<dbReference type="InterPro" id="IPR001611">
    <property type="entry name" value="Leu-rich_rpt"/>
</dbReference>
<evidence type="ECO:0000313" key="1">
    <source>
        <dbReference type="EMBL" id="CAL5991923.1"/>
    </source>
</evidence>
<sequence>MTQTLSYRNDAFIISEQNERYKERPPISQEQFSVIMIEICKKQIVDYSLTINNNQVLESIEFVNLLNIKKLKLYDCRNVIPGLSNNQIKDLTIIACNLESLNRIQLNSLEVLTLGDYQSYSKLSLQNIVNYSKLRELHMVGYTIDVAPLLQMEQVSVLDIKDCYIINTQLISFLKSLEELVITDCMHKISSKTYNSQNIVTFQNLTRLKRLNLSQNSLQTQDPLLNNIKFQISSIKSCSKLNQVRIYGYHEDLSTIQYLRQLEVLELNSCNLSNIDFLRPLQNLQELYLNDNQIVYVNAVEQLQKVTRLNICNNIVVYTKFYNIRFNLLNIGFQKQPTKQQLKQANIQRDINSPTLLLNSMKIQRRNITKKISIIKQKENVLLRKFTYNQISFTSKVVQLFQMMTNDNDY</sequence>
<organism evidence="1 2">
    <name type="scientific">Hexamita inflata</name>
    <dbReference type="NCBI Taxonomy" id="28002"/>
    <lineage>
        <taxon>Eukaryota</taxon>
        <taxon>Metamonada</taxon>
        <taxon>Diplomonadida</taxon>
        <taxon>Hexamitidae</taxon>
        <taxon>Hexamitinae</taxon>
        <taxon>Hexamita</taxon>
    </lineage>
</organism>
<dbReference type="Proteomes" id="UP001642409">
    <property type="component" value="Unassembled WGS sequence"/>
</dbReference>
<accession>A0ABP1HDM3</accession>